<keyword evidence="11" id="KW-1185">Reference proteome</keyword>
<dbReference type="GO" id="GO:0005829">
    <property type="term" value="C:cytosol"/>
    <property type="evidence" value="ECO:0007669"/>
    <property type="project" value="TreeGrafter"/>
</dbReference>
<comment type="caution">
    <text evidence="10">The sequence shown here is derived from an EMBL/GenBank/DDBJ whole genome shotgun (WGS) entry which is preliminary data.</text>
</comment>
<dbReference type="GO" id="GO:0070401">
    <property type="term" value="F:NADP+ binding"/>
    <property type="evidence" value="ECO:0007669"/>
    <property type="project" value="UniProtKB-ARBA"/>
</dbReference>
<feature type="domain" description="DHFR" evidence="9">
    <location>
        <begin position="16"/>
        <end position="174"/>
    </location>
</feature>
<evidence type="ECO:0000256" key="5">
    <source>
        <dbReference type="ARBA" id="ARBA00022857"/>
    </source>
</evidence>
<keyword evidence="4 8" id="KW-0554">One-carbon metabolism</keyword>
<evidence type="ECO:0000256" key="8">
    <source>
        <dbReference type="PIRNR" id="PIRNR000194"/>
    </source>
</evidence>
<organism evidence="10 11">
    <name type="scientific">Pedobacter cryophilus</name>
    <dbReference type="NCBI Taxonomy" id="2571271"/>
    <lineage>
        <taxon>Bacteria</taxon>
        <taxon>Pseudomonadati</taxon>
        <taxon>Bacteroidota</taxon>
        <taxon>Sphingobacteriia</taxon>
        <taxon>Sphingobacteriales</taxon>
        <taxon>Sphingobacteriaceae</taxon>
        <taxon>Pedobacter</taxon>
    </lineage>
</organism>
<dbReference type="RefSeq" id="WP_136827622.1">
    <property type="nucleotide sequence ID" value="NZ_SWBP01000008.1"/>
</dbReference>
<dbReference type="FunFam" id="3.40.430.10:FF:000001">
    <property type="entry name" value="Dihydrofolate reductase"/>
    <property type="match status" value="1"/>
</dbReference>
<keyword evidence="5 8" id="KW-0521">NADP</keyword>
<dbReference type="InterPro" id="IPR012259">
    <property type="entry name" value="DHFR"/>
</dbReference>
<dbReference type="GO" id="GO:0046655">
    <property type="term" value="P:folic acid metabolic process"/>
    <property type="evidence" value="ECO:0007669"/>
    <property type="project" value="TreeGrafter"/>
</dbReference>
<dbReference type="Proteomes" id="UP000308181">
    <property type="component" value="Unassembled WGS sequence"/>
</dbReference>
<dbReference type="InterPro" id="IPR001796">
    <property type="entry name" value="DHFR_dom"/>
</dbReference>
<name>A0A4U1BU58_9SPHI</name>
<sequence>MNIHQDNQVPLGGFRGLSLIVATDTENGIGKNNQLLWHLPEDLKFFKRTTSGHTIIMGRKTFDSIGKALPNRRNIVISRQPEFKIEGVEVYPNLDAALEACTDEKEVFIIGGGEIYKQALPKTQKIYLTKVHHEFDADTFFPMLEAKDWQVTFEEDHFKDEKHQYDYSFVILDRR</sequence>
<comment type="catalytic activity">
    <reaction evidence="8">
        <text>(6S)-5,6,7,8-tetrahydrofolate + NADP(+) = 7,8-dihydrofolate + NADPH + H(+)</text>
        <dbReference type="Rhea" id="RHEA:15009"/>
        <dbReference type="ChEBI" id="CHEBI:15378"/>
        <dbReference type="ChEBI" id="CHEBI:57451"/>
        <dbReference type="ChEBI" id="CHEBI:57453"/>
        <dbReference type="ChEBI" id="CHEBI:57783"/>
        <dbReference type="ChEBI" id="CHEBI:58349"/>
        <dbReference type="EC" id="1.5.1.3"/>
    </reaction>
</comment>
<dbReference type="UniPathway" id="UPA00077">
    <property type="reaction ID" value="UER00158"/>
</dbReference>
<dbReference type="GO" id="GO:0046452">
    <property type="term" value="P:dihydrofolate metabolic process"/>
    <property type="evidence" value="ECO:0007669"/>
    <property type="project" value="TreeGrafter"/>
</dbReference>
<dbReference type="InterPro" id="IPR024072">
    <property type="entry name" value="DHFR-like_dom_sf"/>
</dbReference>
<comment type="pathway">
    <text evidence="1 8">Cofactor biosynthesis; tetrahydrofolate biosynthesis; 5,6,7,8-tetrahydrofolate from 7,8-dihydrofolate: step 1/1.</text>
</comment>
<dbReference type="EMBL" id="SWBP01000008">
    <property type="protein sequence ID" value="TKB95576.1"/>
    <property type="molecule type" value="Genomic_DNA"/>
</dbReference>
<dbReference type="SUPFAM" id="SSF53597">
    <property type="entry name" value="Dihydrofolate reductase-like"/>
    <property type="match status" value="1"/>
</dbReference>
<dbReference type="GO" id="GO:0006730">
    <property type="term" value="P:one-carbon metabolic process"/>
    <property type="evidence" value="ECO:0007669"/>
    <property type="project" value="UniProtKB-KW"/>
</dbReference>
<evidence type="ECO:0000259" key="9">
    <source>
        <dbReference type="PROSITE" id="PS51330"/>
    </source>
</evidence>
<accession>A0A4U1BU58</accession>
<evidence type="ECO:0000256" key="6">
    <source>
        <dbReference type="ARBA" id="ARBA00023002"/>
    </source>
</evidence>
<proteinExistence type="inferred from homology"/>
<dbReference type="OrthoDB" id="9804315at2"/>
<dbReference type="GO" id="GO:0046654">
    <property type="term" value="P:tetrahydrofolate biosynthetic process"/>
    <property type="evidence" value="ECO:0007669"/>
    <property type="project" value="UniProtKB-UniPathway"/>
</dbReference>
<evidence type="ECO:0000256" key="3">
    <source>
        <dbReference type="ARBA" id="ARBA00012856"/>
    </source>
</evidence>
<comment type="function">
    <text evidence="7 8">Key enzyme in folate metabolism. Catalyzes an essential reaction for de novo glycine and purine synthesis, and for DNA precursor synthesis.</text>
</comment>
<dbReference type="CDD" id="cd00209">
    <property type="entry name" value="DHFR"/>
    <property type="match status" value="1"/>
</dbReference>
<protein>
    <recommendedName>
        <fullName evidence="3 8">Dihydrofolate reductase</fullName>
        <ecNumber evidence="3 8">1.5.1.3</ecNumber>
    </recommendedName>
</protein>
<dbReference type="PANTHER" id="PTHR48069">
    <property type="entry name" value="DIHYDROFOLATE REDUCTASE"/>
    <property type="match status" value="1"/>
</dbReference>
<dbReference type="GO" id="GO:0004146">
    <property type="term" value="F:dihydrofolate reductase activity"/>
    <property type="evidence" value="ECO:0007669"/>
    <property type="project" value="UniProtKB-EC"/>
</dbReference>
<dbReference type="PROSITE" id="PS51330">
    <property type="entry name" value="DHFR_2"/>
    <property type="match status" value="1"/>
</dbReference>
<evidence type="ECO:0000256" key="2">
    <source>
        <dbReference type="ARBA" id="ARBA00009539"/>
    </source>
</evidence>
<dbReference type="PANTHER" id="PTHR48069:SF3">
    <property type="entry name" value="DIHYDROFOLATE REDUCTASE"/>
    <property type="match status" value="1"/>
</dbReference>
<evidence type="ECO:0000256" key="1">
    <source>
        <dbReference type="ARBA" id="ARBA00004903"/>
    </source>
</evidence>
<dbReference type="EC" id="1.5.1.3" evidence="3 8"/>
<evidence type="ECO:0000313" key="11">
    <source>
        <dbReference type="Proteomes" id="UP000308181"/>
    </source>
</evidence>
<dbReference type="PIRSF" id="PIRSF000194">
    <property type="entry name" value="DHFR"/>
    <property type="match status" value="1"/>
</dbReference>
<evidence type="ECO:0000256" key="4">
    <source>
        <dbReference type="ARBA" id="ARBA00022563"/>
    </source>
</evidence>
<dbReference type="Gene3D" id="3.40.430.10">
    <property type="entry name" value="Dihydrofolate Reductase, subunit A"/>
    <property type="match status" value="1"/>
</dbReference>
<evidence type="ECO:0000256" key="7">
    <source>
        <dbReference type="ARBA" id="ARBA00025067"/>
    </source>
</evidence>
<comment type="similarity">
    <text evidence="2 8">Belongs to the dihydrofolate reductase family.</text>
</comment>
<dbReference type="PRINTS" id="PR00070">
    <property type="entry name" value="DHFR"/>
</dbReference>
<dbReference type="AlphaFoldDB" id="A0A4U1BU58"/>
<evidence type="ECO:0000313" key="10">
    <source>
        <dbReference type="EMBL" id="TKB95576.1"/>
    </source>
</evidence>
<dbReference type="Pfam" id="PF00186">
    <property type="entry name" value="DHFR_1"/>
    <property type="match status" value="1"/>
</dbReference>
<gene>
    <name evidence="10" type="ORF">FA046_16380</name>
</gene>
<keyword evidence="6 8" id="KW-0560">Oxidoreductase</keyword>
<reference evidence="10 11" key="1">
    <citation type="submission" date="2019-04" db="EMBL/GenBank/DDBJ databases">
        <title>Pedobacter sp. AR-3-17 sp. nov., isolated from Arctic soil.</title>
        <authorList>
            <person name="Dahal R.H."/>
            <person name="Kim D.-U."/>
        </authorList>
    </citation>
    <scope>NUCLEOTIDE SEQUENCE [LARGE SCALE GENOMIC DNA]</scope>
    <source>
        <strain evidence="10 11">AR-3-17</strain>
    </source>
</reference>